<dbReference type="AlphaFoldDB" id="A0A1M6Q2L1"/>
<keyword evidence="3" id="KW-0804">Transcription</keyword>
<dbReference type="InterPro" id="IPR018060">
    <property type="entry name" value="HTH_AraC"/>
</dbReference>
<keyword evidence="6" id="KW-1185">Reference proteome</keyword>
<dbReference type="InterPro" id="IPR009057">
    <property type="entry name" value="Homeodomain-like_sf"/>
</dbReference>
<dbReference type="Gene3D" id="1.10.10.60">
    <property type="entry name" value="Homeodomain-like"/>
    <property type="match status" value="2"/>
</dbReference>
<keyword evidence="2 5" id="KW-0238">DNA-binding</keyword>
<dbReference type="InterPro" id="IPR050204">
    <property type="entry name" value="AraC_XylS_family_regulators"/>
</dbReference>
<keyword evidence="1" id="KW-0805">Transcription regulation</keyword>
<dbReference type="EMBL" id="FQZK01000014">
    <property type="protein sequence ID" value="SHK14433.1"/>
    <property type="molecule type" value="Genomic_DNA"/>
</dbReference>
<dbReference type="PRINTS" id="PR00032">
    <property type="entry name" value="HTHARAC"/>
</dbReference>
<dbReference type="PANTHER" id="PTHR46796">
    <property type="entry name" value="HTH-TYPE TRANSCRIPTIONAL ACTIVATOR RHAS-RELATED"/>
    <property type="match status" value="1"/>
</dbReference>
<dbReference type="InterPro" id="IPR011051">
    <property type="entry name" value="RmlC_Cupin_sf"/>
</dbReference>
<protein>
    <submittedName>
        <fullName evidence="5">AraC-type DNA-binding protein</fullName>
    </submittedName>
</protein>
<reference evidence="5 6" key="1">
    <citation type="submission" date="2016-11" db="EMBL/GenBank/DDBJ databases">
        <authorList>
            <person name="Jaros S."/>
            <person name="Januszkiewicz K."/>
            <person name="Wedrychowicz H."/>
        </authorList>
    </citation>
    <scope>NUCLEOTIDE SEQUENCE [LARGE SCALE GENOMIC DNA]</scope>
    <source>
        <strain evidence="5 6">CGMCC 4.5723</strain>
    </source>
</reference>
<dbReference type="GO" id="GO:0003700">
    <property type="term" value="F:DNA-binding transcription factor activity"/>
    <property type="evidence" value="ECO:0007669"/>
    <property type="project" value="InterPro"/>
</dbReference>
<accession>A0A1M6Q2L1</accession>
<dbReference type="InterPro" id="IPR032783">
    <property type="entry name" value="AraC_lig"/>
</dbReference>
<feature type="domain" description="HTH araC/xylS-type" evidence="4">
    <location>
        <begin position="227"/>
        <end position="325"/>
    </location>
</feature>
<dbReference type="Pfam" id="PF12833">
    <property type="entry name" value="HTH_18"/>
    <property type="match status" value="1"/>
</dbReference>
<dbReference type="PROSITE" id="PS01124">
    <property type="entry name" value="HTH_ARAC_FAMILY_2"/>
    <property type="match status" value="1"/>
</dbReference>
<dbReference type="RefSeq" id="WP_073381159.1">
    <property type="nucleotide sequence ID" value="NZ_FQZK01000014.1"/>
</dbReference>
<dbReference type="InterPro" id="IPR020449">
    <property type="entry name" value="Tscrpt_reg_AraC-type_HTH"/>
</dbReference>
<evidence type="ECO:0000256" key="2">
    <source>
        <dbReference type="ARBA" id="ARBA00023125"/>
    </source>
</evidence>
<organism evidence="5 6">
    <name type="scientific">Nocardiopsis flavescens</name>
    <dbReference type="NCBI Taxonomy" id="758803"/>
    <lineage>
        <taxon>Bacteria</taxon>
        <taxon>Bacillati</taxon>
        <taxon>Actinomycetota</taxon>
        <taxon>Actinomycetes</taxon>
        <taxon>Streptosporangiales</taxon>
        <taxon>Nocardiopsidaceae</taxon>
        <taxon>Nocardiopsis</taxon>
    </lineage>
</organism>
<dbReference type="Proteomes" id="UP000184452">
    <property type="component" value="Unassembled WGS sequence"/>
</dbReference>
<dbReference type="GO" id="GO:0043565">
    <property type="term" value="F:sequence-specific DNA binding"/>
    <property type="evidence" value="ECO:0007669"/>
    <property type="project" value="InterPro"/>
</dbReference>
<evidence type="ECO:0000313" key="6">
    <source>
        <dbReference type="Proteomes" id="UP000184452"/>
    </source>
</evidence>
<proteinExistence type="predicted"/>
<evidence type="ECO:0000259" key="4">
    <source>
        <dbReference type="PROSITE" id="PS01124"/>
    </source>
</evidence>
<dbReference type="SMART" id="SM00342">
    <property type="entry name" value="HTH_ARAC"/>
    <property type="match status" value="1"/>
</dbReference>
<evidence type="ECO:0000313" key="5">
    <source>
        <dbReference type="EMBL" id="SHK14433.1"/>
    </source>
</evidence>
<dbReference type="Pfam" id="PF12852">
    <property type="entry name" value="Cupin_6"/>
    <property type="match status" value="1"/>
</dbReference>
<dbReference type="STRING" id="758803.SAMN05421803_11476"/>
<dbReference type="SUPFAM" id="SSF51182">
    <property type="entry name" value="RmlC-like cupins"/>
    <property type="match status" value="1"/>
</dbReference>
<dbReference type="SUPFAM" id="SSF46689">
    <property type="entry name" value="Homeodomain-like"/>
    <property type="match status" value="2"/>
</dbReference>
<evidence type="ECO:0000256" key="1">
    <source>
        <dbReference type="ARBA" id="ARBA00023015"/>
    </source>
</evidence>
<gene>
    <name evidence="5" type="ORF">SAMN05421803_11476</name>
</gene>
<dbReference type="PANTHER" id="PTHR46796:SF13">
    <property type="entry name" value="HTH-TYPE TRANSCRIPTIONAL ACTIVATOR RHAS"/>
    <property type="match status" value="1"/>
</dbReference>
<name>A0A1M6Q2L1_9ACTN</name>
<sequence length="339" mass="35384">MDVLSDVIGTVRTGRPNAARVAWHSPWGMRFPEVSGVGFQVVLQGSCVLTVEGEPPLHLGVGDIAFLPNGQGHVVSESTGSPVEDLCALLPHGRTGEPAGPVTELVCGPGGAGPRFGSGTAGGAEHGEPACVTLGGSYHTCSARPHPMLAELPRLVHLPARVGARTELGAAVELLGSELARPRPGGDAVVPSLLEMLLVYILRAFIEENRHAASRGWLGVMRDPAVYAAVQAVHRDPAHPWTVAGLGERAGLSRAAFAKRFTALVGLSPLAYVTWWRLTAAGRMLQEDDAPISAVAARVGYSSQFAFANAFKREFGLSPGRYRAGVPVREVPAGAPSAG</sequence>
<evidence type="ECO:0000256" key="3">
    <source>
        <dbReference type="ARBA" id="ARBA00023163"/>
    </source>
</evidence>
<dbReference type="OrthoDB" id="241790at2"/>